<feature type="domain" description="ATPase BadF/BadG/BcrA/BcrD type" evidence="1">
    <location>
        <begin position="11"/>
        <end position="309"/>
    </location>
</feature>
<evidence type="ECO:0000313" key="2">
    <source>
        <dbReference type="EMBL" id="GGE22617.1"/>
    </source>
</evidence>
<dbReference type="PANTHER" id="PTHR43190:SF3">
    <property type="entry name" value="N-ACETYL-D-GLUCOSAMINE KINASE"/>
    <property type="match status" value="1"/>
</dbReference>
<dbReference type="Gene3D" id="3.30.420.40">
    <property type="match status" value="2"/>
</dbReference>
<dbReference type="AlphaFoldDB" id="A0A917A1T0"/>
<keyword evidence="2" id="KW-0808">Transferase</keyword>
<name>A0A917A1T0_9HYPH</name>
<dbReference type="InterPro" id="IPR043129">
    <property type="entry name" value="ATPase_NBD"/>
</dbReference>
<dbReference type="Proteomes" id="UP000644699">
    <property type="component" value="Unassembled WGS sequence"/>
</dbReference>
<accession>A0A917A1T0</accession>
<evidence type="ECO:0000313" key="3">
    <source>
        <dbReference type="Proteomes" id="UP000644699"/>
    </source>
</evidence>
<organism evidence="2 3">
    <name type="scientific">Aureimonas endophytica</name>
    <dbReference type="NCBI Taxonomy" id="2027858"/>
    <lineage>
        <taxon>Bacteria</taxon>
        <taxon>Pseudomonadati</taxon>
        <taxon>Pseudomonadota</taxon>
        <taxon>Alphaproteobacteria</taxon>
        <taxon>Hyphomicrobiales</taxon>
        <taxon>Aurantimonadaceae</taxon>
        <taxon>Aureimonas</taxon>
    </lineage>
</organism>
<keyword evidence="2" id="KW-0418">Kinase</keyword>
<proteinExistence type="predicted"/>
<dbReference type="InterPro" id="IPR002731">
    <property type="entry name" value="ATPase_BadF"/>
</dbReference>
<dbReference type="Pfam" id="PF01869">
    <property type="entry name" value="BcrAD_BadFG"/>
    <property type="match status" value="1"/>
</dbReference>
<sequence length="322" mass="33490">MPAEAPGAAFLGVDGGGTKTAFCLIDGAGTVLAEAETGTSAFLSVGFAEVERVLAAGIAEICGKAGFSRDEIARAFFGLPAYGEVPDAILRLDALAARALGHGRLSCDNDMVAGWAGSLGLADGINVIGGTGSMTYGERRGRGLRCGGWGEIVGDEGSGFWIGREALRLFSRMSDGRLSRTPLYDRLRSHLGLRADLELVDIVHNRWQGGRTAIAALARLVGQAAAEGDETAEGLFRDAASELALLVATTRAGLGFAADERVPVSWSGGLFSAGSPLPALFAARLEADPRPYRLVAPLHSPAFGAALNARRAFEKETNPFDG</sequence>
<dbReference type="GO" id="GO:0016301">
    <property type="term" value="F:kinase activity"/>
    <property type="evidence" value="ECO:0007669"/>
    <property type="project" value="UniProtKB-KW"/>
</dbReference>
<evidence type="ECO:0000259" key="1">
    <source>
        <dbReference type="Pfam" id="PF01869"/>
    </source>
</evidence>
<gene>
    <name evidence="2" type="ORF">GCM10011390_47480</name>
</gene>
<keyword evidence="3" id="KW-1185">Reference proteome</keyword>
<dbReference type="CDD" id="cd24007">
    <property type="entry name" value="ASKHA_NBD_eukNAGK-like"/>
    <property type="match status" value="1"/>
</dbReference>
<comment type="caution">
    <text evidence="2">The sequence shown here is derived from an EMBL/GenBank/DDBJ whole genome shotgun (WGS) entry which is preliminary data.</text>
</comment>
<dbReference type="InterPro" id="IPR052519">
    <property type="entry name" value="Euk-type_GlcNAc_Kinase"/>
</dbReference>
<dbReference type="RefSeq" id="WP_188912975.1">
    <property type="nucleotide sequence ID" value="NZ_BMIQ01000011.1"/>
</dbReference>
<dbReference type="EMBL" id="BMIQ01000011">
    <property type="protein sequence ID" value="GGE22617.1"/>
    <property type="molecule type" value="Genomic_DNA"/>
</dbReference>
<reference evidence="2" key="1">
    <citation type="journal article" date="2014" name="Int. J. Syst. Evol. Microbiol.">
        <title>Complete genome sequence of Corynebacterium casei LMG S-19264T (=DSM 44701T), isolated from a smear-ripened cheese.</title>
        <authorList>
            <consortium name="US DOE Joint Genome Institute (JGI-PGF)"/>
            <person name="Walter F."/>
            <person name="Albersmeier A."/>
            <person name="Kalinowski J."/>
            <person name="Ruckert C."/>
        </authorList>
    </citation>
    <scope>NUCLEOTIDE SEQUENCE</scope>
    <source>
        <strain evidence="2">CGMCC 1.15367</strain>
    </source>
</reference>
<protein>
    <submittedName>
        <fullName evidence="2">N-acetylglucosamine kinase</fullName>
    </submittedName>
</protein>
<reference evidence="2" key="2">
    <citation type="submission" date="2020-09" db="EMBL/GenBank/DDBJ databases">
        <authorList>
            <person name="Sun Q."/>
            <person name="Zhou Y."/>
        </authorList>
    </citation>
    <scope>NUCLEOTIDE SEQUENCE</scope>
    <source>
        <strain evidence="2">CGMCC 1.15367</strain>
    </source>
</reference>
<dbReference type="SUPFAM" id="SSF53067">
    <property type="entry name" value="Actin-like ATPase domain"/>
    <property type="match status" value="2"/>
</dbReference>
<dbReference type="PANTHER" id="PTHR43190">
    <property type="entry name" value="N-ACETYL-D-GLUCOSAMINE KINASE"/>
    <property type="match status" value="1"/>
</dbReference>